<comment type="catalytic activity">
    <reaction evidence="4">
        <text>2 GTP = 3',3'-c-di-GMP + 2 diphosphate</text>
        <dbReference type="Rhea" id="RHEA:24898"/>
        <dbReference type="ChEBI" id="CHEBI:33019"/>
        <dbReference type="ChEBI" id="CHEBI:37565"/>
        <dbReference type="ChEBI" id="CHEBI:58805"/>
        <dbReference type="EC" id="2.7.7.65"/>
    </reaction>
</comment>
<dbReference type="Pfam" id="PF21118">
    <property type="entry name" value="DosC_2nd"/>
    <property type="match status" value="1"/>
</dbReference>
<evidence type="ECO:0000313" key="6">
    <source>
        <dbReference type="EMBL" id="MDD2180675.1"/>
    </source>
</evidence>
<dbReference type="Gene3D" id="1.10.490.10">
    <property type="entry name" value="Globins"/>
    <property type="match status" value="1"/>
</dbReference>
<evidence type="ECO:0000259" key="5">
    <source>
        <dbReference type="PROSITE" id="PS50887"/>
    </source>
</evidence>
<proteinExistence type="predicted"/>
<accession>A0ABT5S3Z2</accession>
<dbReference type="Gene3D" id="3.30.70.270">
    <property type="match status" value="1"/>
</dbReference>
<dbReference type="PROSITE" id="PS50887">
    <property type="entry name" value="GGDEF"/>
    <property type="match status" value="1"/>
</dbReference>
<dbReference type="InterPro" id="IPR043128">
    <property type="entry name" value="Rev_trsase/Diguanyl_cyclase"/>
</dbReference>
<dbReference type="NCBIfam" id="TIGR00254">
    <property type="entry name" value="GGDEF"/>
    <property type="match status" value="1"/>
</dbReference>
<evidence type="ECO:0000256" key="3">
    <source>
        <dbReference type="ARBA" id="ARBA00029839"/>
    </source>
</evidence>
<comment type="caution">
    <text evidence="6">The sequence shown here is derived from an EMBL/GenBank/DDBJ whole genome shotgun (WGS) entry which is preliminary data.</text>
</comment>
<dbReference type="PANTHER" id="PTHR45138">
    <property type="entry name" value="REGULATORY COMPONENTS OF SENSORY TRANSDUCTION SYSTEM"/>
    <property type="match status" value="1"/>
</dbReference>
<gene>
    <name evidence="6" type="ORF">OIN59_24855</name>
</gene>
<dbReference type="InterPro" id="IPR009050">
    <property type="entry name" value="Globin-like_sf"/>
</dbReference>
<dbReference type="Pfam" id="PF00990">
    <property type="entry name" value="GGDEF"/>
    <property type="match status" value="1"/>
</dbReference>
<dbReference type="CDD" id="cd01949">
    <property type="entry name" value="GGDEF"/>
    <property type="match status" value="1"/>
</dbReference>
<sequence>MILSEQVISDLNGLISQTPESIRVDISKTINDCAESLATVFYEAMLQNQLAKGFLDHSTVKERLHPSLARWLRELYQYPHPDLSALVAHQRKVGEIHARIRLPLYLVARGARILKQRAYSELDVRFPDKMQLSVAIKYIGQLMDIALEVMSAAYERNAERESRTDEAYRQHAIGQNMAAERERQRSNLLEWGQSVLLSIYRNSHAAALPRIVSSEFGLWLIHKGSSMFEASPELGEIRASMDRLDETILPQLQVVKAADEQIPTLLEALETEVDVIKFQLASIFDRQLEVENGRDTLTRLFNRRFLPSVLSREITLANRRGEPFALVLIDIDYFKVVNDTHGHEAGDMILQQTAALLINTVRSGDFVFRYGGEEMLVLLVEITQEAALQVAENIRSRIEENRFLVGGGQTVNVTISSGLAVFDGHPDYQHLIRRADSAMYQAKSTGRNRICSA</sequence>
<evidence type="ECO:0000313" key="7">
    <source>
        <dbReference type="Proteomes" id="UP001148932"/>
    </source>
</evidence>
<dbReference type="Pfam" id="PF11563">
    <property type="entry name" value="Protoglobin"/>
    <property type="match status" value="1"/>
</dbReference>
<dbReference type="RefSeq" id="WP_274114818.1">
    <property type="nucleotide sequence ID" value="NZ_JAPCKI010000029.1"/>
</dbReference>
<dbReference type="SMART" id="SM00267">
    <property type="entry name" value="GGDEF"/>
    <property type="match status" value="1"/>
</dbReference>
<feature type="domain" description="GGDEF" evidence="5">
    <location>
        <begin position="322"/>
        <end position="453"/>
    </location>
</feature>
<evidence type="ECO:0000256" key="2">
    <source>
        <dbReference type="ARBA" id="ARBA00015125"/>
    </source>
</evidence>
<dbReference type="EMBL" id="JAPCKI010000029">
    <property type="protein sequence ID" value="MDD2180675.1"/>
    <property type="molecule type" value="Genomic_DNA"/>
</dbReference>
<protein>
    <recommendedName>
        <fullName evidence="2">Diguanylate cyclase DosC</fullName>
        <ecNumber evidence="1">2.7.7.65</ecNumber>
    </recommendedName>
    <alternativeName>
        <fullName evidence="3">Direct oxygen-sensing cyclase</fullName>
    </alternativeName>
</protein>
<name>A0ABT5S3Z2_9BURK</name>
<dbReference type="InterPro" id="IPR000160">
    <property type="entry name" value="GGDEF_dom"/>
</dbReference>
<keyword evidence="7" id="KW-1185">Reference proteome</keyword>
<organism evidence="6 7">
    <name type="scientific">Acidovorax benzenivorans</name>
    <dbReference type="NCBI Taxonomy" id="2987520"/>
    <lineage>
        <taxon>Bacteria</taxon>
        <taxon>Pseudomonadati</taxon>
        <taxon>Pseudomonadota</taxon>
        <taxon>Betaproteobacteria</taxon>
        <taxon>Burkholderiales</taxon>
        <taxon>Comamonadaceae</taxon>
        <taxon>Acidovorax</taxon>
    </lineage>
</organism>
<dbReference type="PANTHER" id="PTHR45138:SF9">
    <property type="entry name" value="DIGUANYLATE CYCLASE DGCM-RELATED"/>
    <property type="match status" value="1"/>
</dbReference>
<dbReference type="SUPFAM" id="SSF55073">
    <property type="entry name" value="Nucleotide cyclase"/>
    <property type="match status" value="1"/>
</dbReference>
<dbReference type="SUPFAM" id="SSF46458">
    <property type="entry name" value="Globin-like"/>
    <property type="match status" value="1"/>
</dbReference>
<dbReference type="InterPro" id="IPR048442">
    <property type="entry name" value="DosC_2nd"/>
</dbReference>
<dbReference type="Proteomes" id="UP001148932">
    <property type="component" value="Unassembled WGS sequence"/>
</dbReference>
<dbReference type="InterPro" id="IPR012292">
    <property type="entry name" value="Globin/Proto"/>
</dbReference>
<dbReference type="EC" id="2.7.7.65" evidence="1"/>
<dbReference type="InterPro" id="IPR029787">
    <property type="entry name" value="Nucleotide_cyclase"/>
</dbReference>
<evidence type="ECO:0000256" key="4">
    <source>
        <dbReference type="ARBA" id="ARBA00034247"/>
    </source>
</evidence>
<evidence type="ECO:0000256" key="1">
    <source>
        <dbReference type="ARBA" id="ARBA00012528"/>
    </source>
</evidence>
<dbReference type="InterPro" id="IPR050469">
    <property type="entry name" value="Diguanylate_Cyclase"/>
</dbReference>
<reference evidence="6" key="1">
    <citation type="submission" date="2022-10" db="EMBL/GenBank/DDBJ databases">
        <title>Description of microaerobic benzene degrading bacteria.</title>
        <authorList>
            <person name="Bedics A."/>
            <person name="Tancsics A."/>
            <person name="Banerjee S."/>
        </authorList>
    </citation>
    <scope>NUCLEOTIDE SEQUENCE</scope>
    <source>
        <strain evidence="6">D2M1</strain>
    </source>
</reference>
<dbReference type="InterPro" id="IPR044398">
    <property type="entry name" value="Globin-sensor_dom"/>
</dbReference>